<evidence type="ECO:0000256" key="9">
    <source>
        <dbReference type="SAM" id="MobiDB-lite"/>
    </source>
</evidence>
<dbReference type="CDD" id="cd20262">
    <property type="entry name" value="Complex1_LYR_LYRM2"/>
    <property type="match status" value="1"/>
</dbReference>
<dbReference type="SUPFAM" id="SSF55418">
    <property type="entry name" value="eIF4e-like"/>
    <property type="match status" value="1"/>
</dbReference>
<dbReference type="OrthoDB" id="590761at2759"/>
<sequence length="413" mass="46991">MMRQTASLWARIATQKSLLRGKNVLTLEHFMQKKKALSLWREIMRAISKIPGSPTKREMRDYARTEFERHRDVQDIGHIRYLISTGRTQFDGMKRYINEQAGKLRRNRICAERKKFVERLQFGTEIHSSDTRHLQLLVDNISVAHTTIASPQLHQSTPAASSKEHLIMADVAQSPVPLDTIPISPDGGNAATDSAPSANSGDVITVFHDPENFNVKHPLAHTWTLWFTKPPSGKQDWNELLKEVISFNSVEEFWGIYNNITPSSELAPKSDYHLFKQGVRPEWEDPQNKHGGRWSYTFKQRQANDEIWLHVLLAAIGEQLEDDNDNEVMGVVINIRKAFYRIGLWTRSAGTKANPTKQGQPQRTPQESQAILMKIGQRFKSVLQVTDKEPVEFMGHSDSANAGSTRAKAKYSV</sequence>
<evidence type="ECO:0000313" key="13">
    <source>
        <dbReference type="Proteomes" id="UP000729357"/>
    </source>
</evidence>
<dbReference type="PANTHER" id="PTHR11960:SF8">
    <property type="entry name" value="EUKARYOTIC TRANSLATION INITIATION FACTOR 4E1-RELATED"/>
    <property type="match status" value="1"/>
</dbReference>
<evidence type="ECO:0000256" key="1">
    <source>
        <dbReference type="ARBA" id="ARBA00003021"/>
    </source>
</evidence>
<feature type="region of interest" description="Disordered" evidence="9">
    <location>
        <begin position="394"/>
        <end position="413"/>
    </location>
</feature>
<evidence type="ECO:0000256" key="7">
    <source>
        <dbReference type="ARBA" id="ARBA00062860"/>
    </source>
</evidence>
<feature type="domain" description="Complex 1 LYR protein" evidence="10">
    <location>
        <begin position="34"/>
        <end position="91"/>
    </location>
</feature>
<dbReference type="InterPro" id="IPR023398">
    <property type="entry name" value="TIF_eIF4e-like"/>
</dbReference>
<comment type="function">
    <text evidence="1">Recognizes and binds the 7-methylguanosine-containing mRNA cap during an early step in the initiation of protein synthesis and facilitates ribosome binding by inducing the unwinding of the mRNAs secondary structures.</text>
</comment>
<evidence type="ECO:0000256" key="4">
    <source>
        <dbReference type="ARBA" id="ARBA00022845"/>
    </source>
</evidence>
<proteinExistence type="inferred from homology"/>
<feature type="non-terminal residue" evidence="11">
    <location>
        <position position="1"/>
    </location>
</feature>
<keyword evidence="3 8" id="KW-0396">Initiation factor</keyword>
<organism evidence="11 14">
    <name type="scientific">Aureobasidium melanogenum</name>
    <name type="common">Aureobasidium pullulans var. melanogenum</name>
    <dbReference type="NCBI Taxonomy" id="46634"/>
    <lineage>
        <taxon>Eukaryota</taxon>
        <taxon>Fungi</taxon>
        <taxon>Dikarya</taxon>
        <taxon>Ascomycota</taxon>
        <taxon>Pezizomycotina</taxon>
        <taxon>Dothideomycetes</taxon>
        <taxon>Dothideomycetidae</taxon>
        <taxon>Dothideales</taxon>
        <taxon>Saccotheciaceae</taxon>
        <taxon>Aureobasidium</taxon>
    </lineage>
</organism>
<dbReference type="GO" id="GO:0006417">
    <property type="term" value="P:regulation of translation"/>
    <property type="evidence" value="ECO:0007669"/>
    <property type="project" value="UniProtKB-KW"/>
</dbReference>
<dbReference type="PANTHER" id="PTHR11960">
    <property type="entry name" value="EUKARYOTIC TRANSLATION INITIATION FACTOR 4E RELATED"/>
    <property type="match status" value="1"/>
</dbReference>
<reference evidence="11" key="1">
    <citation type="journal article" date="2021" name="J Fungi (Basel)">
        <title>Virulence traits and population genomics of the black yeast Aureobasidium melanogenum.</title>
        <authorList>
            <person name="Cernosa A."/>
            <person name="Sun X."/>
            <person name="Gostincar C."/>
            <person name="Fang C."/>
            <person name="Gunde-Cimerman N."/>
            <person name="Song Z."/>
        </authorList>
    </citation>
    <scope>NUCLEOTIDE SEQUENCE</scope>
    <source>
        <strain evidence="12">EXF-9298</strain>
        <strain evidence="11">EXF-9911</strain>
    </source>
</reference>
<accession>A0A9P8J8W4</accession>
<dbReference type="InterPro" id="IPR045293">
    <property type="entry name" value="Complex1_LYR_LYRM2"/>
</dbReference>
<dbReference type="PROSITE" id="PS00813">
    <property type="entry name" value="IF4E"/>
    <property type="match status" value="1"/>
</dbReference>
<evidence type="ECO:0000313" key="11">
    <source>
        <dbReference type="EMBL" id="KAG9691048.1"/>
    </source>
</evidence>
<reference evidence="11" key="2">
    <citation type="submission" date="2021-08" db="EMBL/GenBank/DDBJ databases">
        <authorList>
            <person name="Gostincar C."/>
            <person name="Sun X."/>
            <person name="Song Z."/>
            <person name="Gunde-Cimerman N."/>
        </authorList>
    </citation>
    <scope>NUCLEOTIDE SEQUENCE</scope>
    <source>
        <strain evidence="12">EXF-9298</strain>
        <strain evidence="11">EXF-9911</strain>
    </source>
</reference>
<comment type="similarity">
    <text evidence="2 8">Belongs to the eukaryotic initiation factor 4E family.</text>
</comment>
<dbReference type="AlphaFoldDB" id="A0A9P8J8W4"/>
<evidence type="ECO:0000259" key="10">
    <source>
        <dbReference type="Pfam" id="PF05347"/>
    </source>
</evidence>
<dbReference type="Proteomes" id="UP000729357">
    <property type="component" value="Unassembled WGS sequence"/>
</dbReference>
<evidence type="ECO:0000313" key="14">
    <source>
        <dbReference type="Proteomes" id="UP000779574"/>
    </source>
</evidence>
<keyword evidence="5 8" id="KW-0694">RNA-binding</keyword>
<evidence type="ECO:0000313" key="12">
    <source>
        <dbReference type="EMBL" id="KAG9976291.1"/>
    </source>
</evidence>
<protein>
    <submittedName>
        <fullName evidence="11">Eukaryotic translation initiation factor 4E</fullName>
    </submittedName>
</protein>
<comment type="caution">
    <text evidence="11">The sequence shown here is derived from an EMBL/GenBank/DDBJ whole genome shotgun (WGS) entry which is preliminary data.</text>
</comment>
<dbReference type="EMBL" id="JAHFXS010001654">
    <property type="protein sequence ID" value="KAG9976291.1"/>
    <property type="molecule type" value="Genomic_DNA"/>
</dbReference>
<evidence type="ECO:0000256" key="5">
    <source>
        <dbReference type="ARBA" id="ARBA00022884"/>
    </source>
</evidence>
<dbReference type="GO" id="GO:0000340">
    <property type="term" value="F:RNA 7-methylguanosine cap binding"/>
    <property type="evidence" value="ECO:0007669"/>
    <property type="project" value="TreeGrafter"/>
</dbReference>
<dbReference type="InterPro" id="IPR008011">
    <property type="entry name" value="Complex1_LYR_dom"/>
</dbReference>
<name>A0A9P8J8W4_AURME</name>
<dbReference type="GO" id="GO:0003743">
    <property type="term" value="F:translation initiation factor activity"/>
    <property type="evidence" value="ECO:0007669"/>
    <property type="project" value="UniProtKB-KW"/>
</dbReference>
<dbReference type="FunFam" id="3.30.760.10:FF:000004">
    <property type="entry name" value="Eukaryotic translation initiation factor 4E-1"/>
    <property type="match status" value="1"/>
</dbReference>
<evidence type="ECO:0000256" key="6">
    <source>
        <dbReference type="ARBA" id="ARBA00022917"/>
    </source>
</evidence>
<dbReference type="Pfam" id="PF01652">
    <property type="entry name" value="IF4E"/>
    <property type="match status" value="1"/>
</dbReference>
<keyword evidence="13" id="KW-1185">Reference proteome</keyword>
<evidence type="ECO:0000256" key="8">
    <source>
        <dbReference type="RuleBase" id="RU004374"/>
    </source>
</evidence>
<keyword evidence="6 8" id="KW-0648">Protein biosynthesis</keyword>
<dbReference type="InterPro" id="IPR001040">
    <property type="entry name" value="TIF_eIF_4E"/>
</dbReference>
<dbReference type="EMBL" id="JAHFXF010000283">
    <property type="protein sequence ID" value="KAG9691048.1"/>
    <property type="molecule type" value="Genomic_DNA"/>
</dbReference>
<dbReference type="Pfam" id="PF05347">
    <property type="entry name" value="Complex1_LYR"/>
    <property type="match status" value="1"/>
</dbReference>
<dbReference type="Proteomes" id="UP000779574">
    <property type="component" value="Unassembled WGS sequence"/>
</dbReference>
<evidence type="ECO:0000256" key="2">
    <source>
        <dbReference type="ARBA" id="ARBA00009860"/>
    </source>
</evidence>
<gene>
    <name evidence="11" type="ORF">KCU76_g7725</name>
    <name evidence="12" type="ORF">KCU98_g10818</name>
</gene>
<dbReference type="GO" id="GO:0016281">
    <property type="term" value="C:eukaryotic translation initiation factor 4F complex"/>
    <property type="evidence" value="ECO:0007669"/>
    <property type="project" value="TreeGrafter"/>
</dbReference>
<dbReference type="Gene3D" id="3.30.760.10">
    <property type="entry name" value="RNA Cap, Translation Initiation Factor Eif4e"/>
    <property type="match status" value="1"/>
</dbReference>
<comment type="subunit">
    <text evidence="7">eIF4F is a multi-subunit complex, the composition of which varies with external and internal environmental conditions. It is composed of at least eIF4A, eIF4E and eIF4G. eIF4E is also known to interact with other partners.</text>
</comment>
<evidence type="ECO:0000256" key="3">
    <source>
        <dbReference type="ARBA" id="ARBA00022540"/>
    </source>
</evidence>
<dbReference type="InterPro" id="IPR019770">
    <property type="entry name" value="TIF_eIF_4E_CS"/>
</dbReference>
<keyword evidence="4" id="KW-0810">Translation regulation</keyword>